<feature type="chain" id="PRO_5031486412" evidence="1">
    <location>
        <begin position="22"/>
        <end position="173"/>
    </location>
</feature>
<gene>
    <name evidence="2" type="ORF">LDAN0321_LOCUS18224</name>
</gene>
<dbReference type="AlphaFoldDB" id="A0A7S2LGI0"/>
<accession>A0A7S2LGI0</accession>
<dbReference type="EMBL" id="HBGY01029383">
    <property type="protein sequence ID" value="CAD9605731.1"/>
    <property type="molecule type" value="Transcribed_RNA"/>
</dbReference>
<feature type="signal peptide" evidence="1">
    <location>
        <begin position="1"/>
        <end position="21"/>
    </location>
</feature>
<proteinExistence type="predicted"/>
<keyword evidence="1" id="KW-0732">Signal</keyword>
<evidence type="ECO:0000256" key="1">
    <source>
        <dbReference type="SAM" id="SignalP"/>
    </source>
</evidence>
<organism evidence="2">
    <name type="scientific">Leptocylindrus danicus</name>
    <dbReference type="NCBI Taxonomy" id="163516"/>
    <lineage>
        <taxon>Eukaryota</taxon>
        <taxon>Sar</taxon>
        <taxon>Stramenopiles</taxon>
        <taxon>Ochrophyta</taxon>
        <taxon>Bacillariophyta</taxon>
        <taxon>Coscinodiscophyceae</taxon>
        <taxon>Chaetocerotophycidae</taxon>
        <taxon>Leptocylindrales</taxon>
        <taxon>Leptocylindraceae</taxon>
        <taxon>Leptocylindrus</taxon>
    </lineage>
</organism>
<protein>
    <submittedName>
        <fullName evidence="2">Uncharacterized protein</fullName>
    </submittedName>
</protein>
<reference evidence="2" key="1">
    <citation type="submission" date="2021-01" db="EMBL/GenBank/DDBJ databases">
        <authorList>
            <person name="Corre E."/>
            <person name="Pelletier E."/>
            <person name="Niang G."/>
            <person name="Scheremetjew M."/>
            <person name="Finn R."/>
            <person name="Kale V."/>
            <person name="Holt S."/>
            <person name="Cochrane G."/>
            <person name="Meng A."/>
            <person name="Brown T."/>
            <person name="Cohen L."/>
        </authorList>
    </citation>
    <scope>NUCLEOTIDE SEQUENCE</scope>
    <source>
        <strain evidence="2">B650</strain>
    </source>
</reference>
<name>A0A7S2LGI0_9STRA</name>
<sequence>MVKQGFTVLLCVALCALTVSGFVPGGANKRPFSGGALHMVGTEKSFRVPVTLPNKVDEEGADETKKEVLIFEPLLKEKSKVVEVRYDIPCSLNIEQCENTGLPICYLPGFNGDVPNDILRYTSAWTENGDCVMHDCCAGTWEECVEALCSNNEDNGGEIVLLYERALSSIYNV</sequence>
<evidence type="ECO:0000313" key="2">
    <source>
        <dbReference type="EMBL" id="CAD9605731.1"/>
    </source>
</evidence>